<evidence type="ECO:0000256" key="3">
    <source>
        <dbReference type="ARBA" id="ARBA00022553"/>
    </source>
</evidence>
<keyword evidence="4 9" id="KW-0418">Kinase</keyword>
<dbReference type="InterPro" id="IPR036890">
    <property type="entry name" value="HATPase_C_sf"/>
</dbReference>
<evidence type="ECO:0000259" key="7">
    <source>
        <dbReference type="PROSITE" id="PS50109"/>
    </source>
</evidence>
<dbReference type="PROSITE" id="PS50110">
    <property type="entry name" value="RESPONSE_REGULATORY"/>
    <property type="match status" value="1"/>
</dbReference>
<evidence type="ECO:0000256" key="6">
    <source>
        <dbReference type="PROSITE-ProRule" id="PRU00169"/>
    </source>
</evidence>
<dbReference type="InterPro" id="IPR036097">
    <property type="entry name" value="HisK_dim/P_sf"/>
</dbReference>
<dbReference type="Pfam" id="PF00512">
    <property type="entry name" value="HisKA"/>
    <property type="match status" value="1"/>
</dbReference>
<dbReference type="InterPro" id="IPR004358">
    <property type="entry name" value="Sig_transdc_His_kin-like_C"/>
</dbReference>
<reference evidence="9 10" key="1">
    <citation type="submission" date="2017-06" db="EMBL/GenBank/DDBJ databases">
        <title>Genome sequencing of cyanobaciteial culture collection at National Institute for Environmental Studies (NIES).</title>
        <authorList>
            <person name="Hirose Y."/>
            <person name="Shimura Y."/>
            <person name="Fujisawa T."/>
            <person name="Nakamura Y."/>
            <person name="Kawachi M."/>
        </authorList>
    </citation>
    <scope>NUCLEOTIDE SEQUENCE [LARGE SCALE GENOMIC DNA]</scope>
    <source>
        <strain evidence="9 10">NIES-267</strain>
    </source>
</reference>
<dbReference type="PRINTS" id="PR00344">
    <property type="entry name" value="BCTRLSENSOR"/>
</dbReference>
<feature type="modified residue" description="4-aspartylphosphate" evidence="6">
    <location>
        <position position="60"/>
    </location>
</feature>
<keyword evidence="3 6" id="KW-0597">Phosphoprotein</keyword>
<dbReference type="SUPFAM" id="SSF52172">
    <property type="entry name" value="CheY-like"/>
    <property type="match status" value="1"/>
</dbReference>
<dbReference type="SMART" id="SM00448">
    <property type="entry name" value="REC"/>
    <property type="match status" value="1"/>
</dbReference>
<evidence type="ECO:0000259" key="8">
    <source>
        <dbReference type="PROSITE" id="PS50110"/>
    </source>
</evidence>
<sequence length="374" mass="42653">MYNTKNEKKDRILVVDDVYDNLLVIQTILEDEGYEIEIQEDSQIALTMVEESPPDLILLDLMMPDIDGYEFTRRVRQNKNLPFIPILLITAYDSITVADGLDAGAEDFIRKPVDADELQPRVRSLLRLKHSIDERDHMASLRQDFVSRFTHDLRTPLAASNRILKLLREGRFFEISPEVEQIFTTMITSNDDLLHMVNSLLEVYRYEADCKQINFDKININDLVRDVVKELKPLAEEKELILKSNLENKIEKNNSEDDKLSTIFADRIEIKRVLTNIIGNAIKFTKTGFIEVNLTLLSQTAEIKIQDTGPGISTEEQAILFERFRPGKHKNSGSGLGLYLSRRIIEAHNGSINVESELGEGSSFTINLPVTVSS</sequence>
<evidence type="ECO:0000256" key="4">
    <source>
        <dbReference type="ARBA" id="ARBA00022777"/>
    </source>
</evidence>
<dbReference type="SMART" id="SM00388">
    <property type="entry name" value="HisKA"/>
    <property type="match status" value="1"/>
</dbReference>
<gene>
    <name evidence="9" type="ORF">NIES267_25370</name>
</gene>
<dbReference type="GO" id="GO:0000155">
    <property type="term" value="F:phosphorelay sensor kinase activity"/>
    <property type="evidence" value="ECO:0007669"/>
    <property type="project" value="InterPro"/>
</dbReference>
<dbReference type="Gene3D" id="3.30.565.10">
    <property type="entry name" value="Histidine kinase-like ATPase, C-terminal domain"/>
    <property type="match status" value="1"/>
</dbReference>
<feature type="domain" description="Response regulatory" evidence="8">
    <location>
        <begin position="11"/>
        <end position="126"/>
    </location>
</feature>
<dbReference type="PANTHER" id="PTHR43547:SF2">
    <property type="entry name" value="HYBRID SIGNAL TRANSDUCTION HISTIDINE KINASE C"/>
    <property type="match status" value="1"/>
</dbReference>
<dbReference type="OrthoDB" id="418136at2"/>
<dbReference type="PROSITE" id="PS50109">
    <property type="entry name" value="HIS_KIN"/>
    <property type="match status" value="1"/>
</dbReference>
<dbReference type="SMART" id="SM00387">
    <property type="entry name" value="HATPase_c"/>
    <property type="match status" value="1"/>
</dbReference>
<dbReference type="Proteomes" id="UP000218418">
    <property type="component" value="Chromosome"/>
</dbReference>
<keyword evidence="5" id="KW-0902">Two-component regulatory system</keyword>
<dbReference type="Pfam" id="PF00072">
    <property type="entry name" value="Response_reg"/>
    <property type="match status" value="1"/>
</dbReference>
<dbReference type="InterPro" id="IPR003661">
    <property type="entry name" value="HisK_dim/P_dom"/>
</dbReference>
<comment type="catalytic activity">
    <reaction evidence="1">
        <text>ATP + protein L-histidine = ADP + protein N-phospho-L-histidine.</text>
        <dbReference type="EC" id="2.7.13.3"/>
    </reaction>
</comment>
<dbReference type="Gene3D" id="3.40.50.2300">
    <property type="match status" value="1"/>
</dbReference>
<dbReference type="Pfam" id="PF02518">
    <property type="entry name" value="HATPase_c"/>
    <property type="match status" value="1"/>
</dbReference>
<accession>A0A1Z4LPA9</accession>
<dbReference type="EC" id="2.7.13.3" evidence="2"/>
<feature type="domain" description="Histidine kinase" evidence="7">
    <location>
        <begin position="148"/>
        <end position="372"/>
    </location>
</feature>
<evidence type="ECO:0000313" key="9">
    <source>
        <dbReference type="EMBL" id="BAY83051.1"/>
    </source>
</evidence>
<protein>
    <recommendedName>
        <fullName evidence="2">histidine kinase</fullName>
        <ecNumber evidence="2">2.7.13.3</ecNumber>
    </recommendedName>
</protein>
<evidence type="ECO:0000256" key="1">
    <source>
        <dbReference type="ARBA" id="ARBA00000085"/>
    </source>
</evidence>
<keyword evidence="10" id="KW-1185">Reference proteome</keyword>
<dbReference type="AlphaFoldDB" id="A0A1Z4LPA9"/>
<dbReference type="SUPFAM" id="SSF55874">
    <property type="entry name" value="ATPase domain of HSP90 chaperone/DNA topoisomerase II/histidine kinase"/>
    <property type="match status" value="1"/>
</dbReference>
<dbReference type="CDD" id="cd00082">
    <property type="entry name" value="HisKA"/>
    <property type="match status" value="1"/>
</dbReference>
<dbReference type="InterPro" id="IPR005467">
    <property type="entry name" value="His_kinase_dom"/>
</dbReference>
<dbReference type="InterPro" id="IPR003594">
    <property type="entry name" value="HATPase_dom"/>
</dbReference>
<dbReference type="EMBL" id="AP018227">
    <property type="protein sequence ID" value="BAY83051.1"/>
    <property type="molecule type" value="Genomic_DNA"/>
</dbReference>
<name>A0A1Z4LPA9_9CYAN</name>
<keyword evidence="4 9" id="KW-0808">Transferase</keyword>
<evidence type="ECO:0000256" key="2">
    <source>
        <dbReference type="ARBA" id="ARBA00012438"/>
    </source>
</evidence>
<evidence type="ECO:0000256" key="5">
    <source>
        <dbReference type="ARBA" id="ARBA00023012"/>
    </source>
</evidence>
<dbReference type="InterPro" id="IPR001789">
    <property type="entry name" value="Sig_transdc_resp-reg_receiver"/>
</dbReference>
<proteinExistence type="predicted"/>
<dbReference type="InterPro" id="IPR011006">
    <property type="entry name" value="CheY-like_superfamily"/>
</dbReference>
<dbReference type="PANTHER" id="PTHR43547">
    <property type="entry name" value="TWO-COMPONENT HISTIDINE KINASE"/>
    <property type="match status" value="1"/>
</dbReference>
<organism evidence="9 10">
    <name type="scientific">Calothrix parasitica NIES-267</name>
    <dbReference type="NCBI Taxonomy" id="1973488"/>
    <lineage>
        <taxon>Bacteria</taxon>
        <taxon>Bacillati</taxon>
        <taxon>Cyanobacteriota</taxon>
        <taxon>Cyanophyceae</taxon>
        <taxon>Nostocales</taxon>
        <taxon>Calotrichaceae</taxon>
        <taxon>Calothrix</taxon>
    </lineage>
</organism>
<evidence type="ECO:0000313" key="10">
    <source>
        <dbReference type="Proteomes" id="UP000218418"/>
    </source>
</evidence>
<dbReference type="Gene3D" id="1.10.287.130">
    <property type="match status" value="1"/>
</dbReference>
<dbReference type="SUPFAM" id="SSF47384">
    <property type="entry name" value="Homodimeric domain of signal transducing histidine kinase"/>
    <property type="match status" value="1"/>
</dbReference>